<evidence type="ECO:0000256" key="6">
    <source>
        <dbReference type="SAM" id="MobiDB-lite"/>
    </source>
</evidence>
<dbReference type="InterPro" id="IPR053924">
    <property type="entry name" value="RecX_HTH_2nd"/>
</dbReference>
<feature type="region of interest" description="Disordered" evidence="6">
    <location>
        <begin position="1"/>
        <end position="27"/>
    </location>
</feature>
<keyword evidence="4 5" id="KW-0963">Cytoplasm</keyword>
<proteinExistence type="inferred from homology"/>
<name>A0ABW4RSF6_9ACTN</name>
<comment type="subcellular location">
    <subcellularLocation>
        <location evidence="1 5">Cytoplasm</location>
    </subcellularLocation>
</comment>
<gene>
    <name evidence="5" type="primary">recX</name>
    <name evidence="10" type="ORF">ACFSCS_02215</name>
</gene>
<dbReference type="InterPro" id="IPR053926">
    <property type="entry name" value="RecX_HTH_1st"/>
</dbReference>
<evidence type="ECO:0000256" key="1">
    <source>
        <dbReference type="ARBA" id="ARBA00004496"/>
    </source>
</evidence>
<evidence type="ECO:0000313" key="10">
    <source>
        <dbReference type="EMBL" id="MFD1888999.1"/>
    </source>
</evidence>
<sequence length="184" mass="21071">MADGPRRRRRPAQEPPAQAAGPDADPMAVAREIALRRLTMRDHSRQELDEKLAAKDVPDEVRTELLDRFEELGLVNDAHFAEQWTRARRTSRKLSGYAVRRELQSKGVDREVIDQTLEPIDHQAEVELATELARKKWRQVHQLPREVAYRRMAGALARKGYGPAVVSEVVREVMQGDPDEASFW</sequence>
<dbReference type="Pfam" id="PF02631">
    <property type="entry name" value="RecX_HTH2"/>
    <property type="match status" value="1"/>
</dbReference>
<protein>
    <recommendedName>
        <fullName evidence="3 5">Regulatory protein RecX</fullName>
    </recommendedName>
</protein>
<evidence type="ECO:0000259" key="7">
    <source>
        <dbReference type="Pfam" id="PF02631"/>
    </source>
</evidence>
<dbReference type="InterPro" id="IPR036388">
    <property type="entry name" value="WH-like_DNA-bd_sf"/>
</dbReference>
<feature type="domain" description="RecX first three-helical" evidence="9">
    <location>
        <begin position="30"/>
        <end position="68"/>
    </location>
</feature>
<comment type="function">
    <text evidence="5">Modulates RecA activity.</text>
</comment>
<dbReference type="PANTHER" id="PTHR33602">
    <property type="entry name" value="REGULATORY PROTEIN RECX FAMILY PROTEIN"/>
    <property type="match status" value="1"/>
</dbReference>
<feature type="compositionally biased region" description="Basic residues" evidence="6">
    <location>
        <begin position="1"/>
        <end position="10"/>
    </location>
</feature>
<comment type="similarity">
    <text evidence="2 5">Belongs to the RecX family.</text>
</comment>
<evidence type="ECO:0000256" key="5">
    <source>
        <dbReference type="HAMAP-Rule" id="MF_01114"/>
    </source>
</evidence>
<dbReference type="EMBL" id="JBHUFZ010000005">
    <property type="protein sequence ID" value="MFD1888999.1"/>
    <property type="molecule type" value="Genomic_DNA"/>
</dbReference>
<feature type="domain" description="RecX third three-helical" evidence="8">
    <location>
        <begin position="125"/>
        <end position="170"/>
    </location>
</feature>
<organism evidence="10 11">
    <name type="scientific">Luteococcus peritonei</name>
    <dbReference type="NCBI Taxonomy" id="88874"/>
    <lineage>
        <taxon>Bacteria</taxon>
        <taxon>Bacillati</taxon>
        <taxon>Actinomycetota</taxon>
        <taxon>Actinomycetes</taxon>
        <taxon>Propionibacteriales</taxon>
        <taxon>Propionibacteriaceae</taxon>
        <taxon>Luteococcus</taxon>
    </lineage>
</organism>
<keyword evidence="11" id="KW-1185">Reference proteome</keyword>
<dbReference type="InterPro" id="IPR003783">
    <property type="entry name" value="Regulatory_RecX"/>
</dbReference>
<reference evidence="11" key="1">
    <citation type="journal article" date="2019" name="Int. J. Syst. Evol. Microbiol.">
        <title>The Global Catalogue of Microorganisms (GCM) 10K type strain sequencing project: providing services to taxonomists for standard genome sequencing and annotation.</title>
        <authorList>
            <consortium name="The Broad Institute Genomics Platform"/>
            <consortium name="The Broad Institute Genome Sequencing Center for Infectious Disease"/>
            <person name="Wu L."/>
            <person name="Ma J."/>
        </authorList>
    </citation>
    <scope>NUCLEOTIDE SEQUENCE [LARGE SCALE GENOMIC DNA]</scope>
    <source>
        <strain evidence="11">CAIM 431</strain>
    </source>
</reference>
<dbReference type="RefSeq" id="WP_343874952.1">
    <property type="nucleotide sequence ID" value="NZ_BAAAIX010000028.1"/>
</dbReference>
<evidence type="ECO:0000259" key="9">
    <source>
        <dbReference type="Pfam" id="PF21982"/>
    </source>
</evidence>
<evidence type="ECO:0000256" key="3">
    <source>
        <dbReference type="ARBA" id="ARBA00018111"/>
    </source>
</evidence>
<feature type="domain" description="RecX second three-helical" evidence="7">
    <location>
        <begin position="76"/>
        <end position="117"/>
    </location>
</feature>
<dbReference type="Pfam" id="PF21982">
    <property type="entry name" value="RecX_HTH1"/>
    <property type="match status" value="1"/>
</dbReference>
<dbReference type="Gene3D" id="1.10.10.10">
    <property type="entry name" value="Winged helix-like DNA-binding domain superfamily/Winged helix DNA-binding domain"/>
    <property type="match status" value="3"/>
</dbReference>
<feature type="compositionally biased region" description="Low complexity" evidence="6">
    <location>
        <begin position="15"/>
        <end position="26"/>
    </location>
</feature>
<accession>A0ABW4RSF6</accession>
<evidence type="ECO:0000313" key="11">
    <source>
        <dbReference type="Proteomes" id="UP001597326"/>
    </source>
</evidence>
<dbReference type="Proteomes" id="UP001597326">
    <property type="component" value="Unassembled WGS sequence"/>
</dbReference>
<dbReference type="InterPro" id="IPR053925">
    <property type="entry name" value="RecX_HTH_3rd"/>
</dbReference>
<evidence type="ECO:0000256" key="2">
    <source>
        <dbReference type="ARBA" id="ARBA00009695"/>
    </source>
</evidence>
<dbReference type="HAMAP" id="MF_01114">
    <property type="entry name" value="RecX"/>
    <property type="match status" value="1"/>
</dbReference>
<comment type="caution">
    <text evidence="10">The sequence shown here is derived from an EMBL/GenBank/DDBJ whole genome shotgun (WGS) entry which is preliminary data.</text>
</comment>
<evidence type="ECO:0000256" key="4">
    <source>
        <dbReference type="ARBA" id="ARBA00022490"/>
    </source>
</evidence>
<dbReference type="Pfam" id="PF21981">
    <property type="entry name" value="RecX_HTH3"/>
    <property type="match status" value="1"/>
</dbReference>
<evidence type="ECO:0000259" key="8">
    <source>
        <dbReference type="Pfam" id="PF21981"/>
    </source>
</evidence>
<dbReference type="PANTHER" id="PTHR33602:SF1">
    <property type="entry name" value="REGULATORY PROTEIN RECX FAMILY PROTEIN"/>
    <property type="match status" value="1"/>
</dbReference>